<accession>A0AAV9N4Z8</accession>
<feature type="compositionally biased region" description="Polar residues" evidence="1">
    <location>
        <begin position="9"/>
        <end position="21"/>
    </location>
</feature>
<evidence type="ECO:0000256" key="1">
    <source>
        <dbReference type="SAM" id="MobiDB-lite"/>
    </source>
</evidence>
<dbReference type="RefSeq" id="XP_064703849.1">
    <property type="nucleotide sequence ID" value="XM_064849146.1"/>
</dbReference>
<evidence type="ECO:0000313" key="3">
    <source>
        <dbReference type="Proteomes" id="UP001358417"/>
    </source>
</evidence>
<dbReference type="Proteomes" id="UP001358417">
    <property type="component" value="Unassembled WGS sequence"/>
</dbReference>
<evidence type="ECO:0000313" key="2">
    <source>
        <dbReference type="EMBL" id="KAK5048490.1"/>
    </source>
</evidence>
<dbReference type="PANTHER" id="PTHR37540:SF5">
    <property type="entry name" value="TRANSCRIPTION FACTOR DOMAIN-CONTAINING PROTEIN"/>
    <property type="match status" value="1"/>
</dbReference>
<dbReference type="AlphaFoldDB" id="A0AAV9N4Z8"/>
<protein>
    <recommendedName>
        <fullName evidence="4">Transcription factor domain-containing protein</fullName>
    </recommendedName>
</protein>
<reference evidence="2 3" key="1">
    <citation type="submission" date="2023-08" db="EMBL/GenBank/DDBJ databases">
        <title>Black Yeasts Isolated from many extreme environments.</title>
        <authorList>
            <person name="Coleine C."/>
            <person name="Stajich J.E."/>
            <person name="Selbmann L."/>
        </authorList>
    </citation>
    <scope>NUCLEOTIDE SEQUENCE [LARGE SCALE GENOMIC DNA]</scope>
    <source>
        <strain evidence="2 3">CCFEE 5792</strain>
    </source>
</reference>
<organism evidence="2 3">
    <name type="scientific">Exophiala bonariae</name>
    <dbReference type="NCBI Taxonomy" id="1690606"/>
    <lineage>
        <taxon>Eukaryota</taxon>
        <taxon>Fungi</taxon>
        <taxon>Dikarya</taxon>
        <taxon>Ascomycota</taxon>
        <taxon>Pezizomycotina</taxon>
        <taxon>Eurotiomycetes</taxon>
        <taxon>Chaetothyriomycetidae</taxon>
        <taxon>Chaetothyriales</taxon>
        <taxon>Herpotrichiellaceae</taxon>
        <taxon>Exophiala</taxon>
    </lineage>
</organism>
<dbReference type="PANTHER" id="PTHR37540">
    <property type="entry name" value="TRANSCRIPTION FACTOR (ACR-2), PUTATIVE-RELATED-RELATED"/>
    <property type="match status" value="1"/>
</dbReference>
<dbReference type="GeneID" id="89973755"/>
<sequence length="571" mass="64594">MDSPRYLFVNNTPLSQGSATNETKDRKLINRHTQLHGLASRNFGKPNQGGKKLSSVDPNLRTGPSRRRKSQDVKREFQAADLHNPGLQTEGGSGVISPKLSDKQRPQAQQEAHTLLERILFTVKVMSNEQKSQNLDPSPFQGLLLSLDAHICQYLRKYPFSTFEKTLMPGGTSESHSERLFLGTVVSVLEGSLDDDLLAYALLANMSTILSEHCEKNKSISQFNSNYYGYQATAALRRRLSSEAPPDTTLVLSLWHMISAEMNQGNFEAATIHLKGAVAICDLLCINDPNYVAPFQICDCLLATGIFEQHPEVSYFTVRPDSAYCTDNYFHSLSLIHSTPSRSVPSKFTSGKHTNLLCPDLRKVVEDLVNYNASAAERNHSKEDWKNSIKDGHWSHLSWRFLTSRESKHVSFALARALGMWIYLMLYTLSDIKIAQPVSFSLQKLLSTTSMEEWSDHEDVLIWILTVGAMVPMGTRAEQMWYARKLVTLLDDSDSVKEHDFTKKRDIVEFSKNYLWIDDLQRSMLEPLVAMIKSIRLEKNLLKPYREARFFSSYTGEASGKGKWHRLSNGS</sequence>
<comment type="caution">
    <text evidence="2">The sequence shown here is derived from an EMBL/GenBank/DDBJ whole genome shotgun (WGS) entry which is preliminary data.</text>
</comment>
<evidence type="ECO:0008006" key="4">
    <source>
        <dbReference type="Google" id="ProtNLM"/>
    </source>
</evidence>
<proteinExistence type="predicted"/>
<name>A0AAV9N4Z8_9EURO</name>
<dbReference type="EMBL" id="JAVRRD010000021">
    <property type="protein sequence ID" value="KAK5048490.1"/>
    <property type="molecule type" value="Genomic_DNA"/>
</dbReference>
<gene>
    <name evidence="2" type="ORF">LTR84_005580</name>
</gene>
<feature type="region of interest" description="Disordered" evidence="1">
    <location>
        <begin position="1"/>
        <end position="73"/>
    </location>
</feature>
<keyword evidence="3" id="KW-1185">Reference proteome</keyword>